<organism evidence="1 2">
    <name type="scientific">Anaerostipes hadrus</name>
    <dbReference type="NCBI Taxonomy" id="649756"/>
    <lineage>
        <taxon>Bacteria</taxon>
        <taxon>Bacillati</taxon>
        <taxon>Bacillota</taxon>
        <taxon>Clostridia</taxon>
        <taxon>Lachnospirales</taxon>
        <taxon>Lachnospiraceae</taxon>
        <taxon>Anaerostipes</taxon>
    </lineage>
</organism>
<dbReference type="AlphaFoldDB" id="A0A173UQP7"/>
<protein>
    <submittedName>
        <fullName evidence="1">Uncharacterized protein</fullName>
    </submittedName>
</protein>
<proteinExistence type="predicted"/>
<dbReference type="Proteomes" id="UP000095598">
    <property type="component" value="Unassembled WGS sequence"/>
</dbReference>
<evidence type="ECO:0000313" key="1">
    <source>
        <dbReference type="EMBL" id="CUN17134.1"/>
    </source>
</evidence>
<gene>
    <name evidence="1" type="ORF">ERS852425_03086</name>
</gene>
<accession>A0A173UQP7</accession>
<reference evidence="1 2" key="1">
    <citation type="submission" date="2015-09" db="EMBL/GenBank/DDBJ databases">
        <authorList>
            <consortium name="Pathogen Informatics"/>
        </authorList>
    </citation>
    <scope>NUCLEOTIDE SEQUENCE [LARGE SCALE GENOMIC DNA]</scope>
    <source>
        <strain evidence="1 2">2789STDY5608868</strain>
    </source>
</reference>
<name>A0A173UQP7_ANAHA</name>
<dbReference type="EMBL" id="CYXT01000033">
    <property type="protein sequence ID" value="CUN17134.1"/>
    <property type="molecule type" value="Genomic_DNA"/>
</dbReference>
<sequence length="465" mass="55313">MSRVAEQTLNYTIRFANALFADTAEFLKYLEEHSKDAKEYEVIKSLYEAYANKSDDVYMVPVKDIAINDLKQEFEKLGIPNIQNTIPDKDLNFFIVRKDDLALVNYAIEKTMERGRVINEVNFGVMAKDNLQNEDGRPLYSYKGLDEIQKKGILEEAKNRGFTISSQYHEDSKTYDIYFKEKDRDKVRDAYSHIRTMELGKTGERYVNEMERSLDNMRHILKESSRPLKVGEERDFYIVSPNNIHRNIHVQDQEFEHLSEAPNRKRVLRHFEGKGKELERQLYREIATMKNPIIIPKKEWEETRNDPEKRKTLIREKQESYRYSSYEDRQMAQKERDLRMLIEQKMSLDNGDQIENVSSFYNGEVGIHEFFAHEIVNRTHEEEIDQDVQDNEKRFNLESLKESEREQLREYGESILATYKDLAEPEQYYPDREMVMNSLDELLKNAQAQQIDHEVTKSIEEELFR</sequence>
<evidence type="ECO:0000313" key="2">
    <source>
        <dbReference type="Proteomes" id="UP000095598"/>
    </source>
</evidence>
<dbReference type="RefSeq" id="WP_044922588.1">
    <property type="nucleotide sequence ID" value="NZ_CYXT01000033.1"/>
</dbReference>